<dbReference type="PANTHER" id="PTHR31672">
    <property type="entry name" value="BNACNNG10540D PROTEIN"/>
    <property type="match status" value="1"/>
</dbReference>
<dbReference type="InterPro" id="IPR001810">
    <property type="entry name" value="F-box_dom"/>
</dbReference>
<accession>A0A2K1IG00</accession>
<dbReference type="Pfam" id="PF00646">
    <property type="entry name" value="F-box"/>
    <property type="match status" value="1"/>
</dbReference>
<dbReference type="Gramene" id="Pp3c24_8170V3.1">
    <property type="protein sequence ID" value="PAC:32909701.CDS.1"/>
    <property type="gene ID" value="Pp3c24_8170"/>
</dbReference>
<dbReference type="SUPFAM" id="SSF81383">
    <property type="entry name" value="F-box domain"/>
    <property type="match status" value="1"/>
</dbReference>
<evidence type="ECO:0000259" key="1">
    <source>
        <dbReference type="SMART" id="SM00256"/>
    </source>
</evidence>
<dbReference type="FunFam" id="2.120.10.80:FF:000277">
    <property type="entry name" value="Predicted protein"/>
    <property type="match status" value="1"/>
</dbReference>
<dbReference type="Gene3D" id="1.20.1280.50">
    <property type="match status" value="1"/>
</dbReference>
<dbReference type="InterPro" id="IPR015915">
    <property type="entry name" value="Kelch-typ_b-propeller"/>
</dbReference>
<dbReference type="SMART" id="SM00256">
    <property type="entry name" value="FBOX"/>
    <property type="match status" value="1"/>
</dbReference>
<dbReference type="EnsemblPlants" id="Pp3c24_8170V3.1">
    <property type="protein sequence ID" value="PAC:32909701.CDS.1"/>
    <property type="gene ID" value="Pp3c24_8170"/>
</dbReference>
<dbReference type="FunFam" id="1.20.1280.50:FF:000030">
    <property type="entry name" value="F-box/kelch-repeat protein At3g61590"/>
    <property type="match status" value="1"/>
</dbReference>
<dbReference type="Gramene" id="Pp3c24_8170V3.2">
    <property type="protein sequence ID" value="PAC:32909702.CDS.1"/>
    <property type="gene ID" value="Pp3c24_8170"/>
</dbReference>
<dbReference type="RefSeq" id="XP_024364411.1">
    <property type="nucleotide sequence ID" value="XM_024508643.2"/>
</dbReference>
<reference evidence="3" key="3">
    <citation type="submission" date="2020-12" db="UniProtKB">
        <authorList>
            <consortium name="EnsemblPlants"/>
        </authorList>
    </citation>
    <scope>IDENTIFICATION</scope>
</reference>
<dbReference type="RefSeq" id="XP_024364409.1">
    <property type="nucleotide sequence ID" value="XM_024508641.2"/>
</dbReference>
<dbReference type="RefSeq" id="XP_024364410.1">
    <property type="nucleotide sequence ID" value="XM_024508642.2"/>
</dbReference>
<evidence type="ECO:0000313" key="2">
    <source>
        <dbReference type="EMBL" id="PNR28203.1"/>
    </source>
</evidence>
<gene>
    <name evidence="3" type="primary">LOC112276862</name>
    <name evidence="2" type="ORF">PHYPA_028795</name>
</gene>
<dbReference type="Gene3D" id="2.120.10.80">
    <property type="entry name" value="Kelch-type beta propeller"/>
    <property type="match status" value="1"/>
</dbReference>
<reference evidence="2 4" key="1">
    <citation type="journal article" date="2008" name="Science">
        <title>The Physcomitrella genome reveals evolutionary insights into the conquest of land by plants.</title>
        <authorList>
            <person name="Rensing S."/>
            <person name="Lang D."/>
            <person name="Zimmer A."/>
            <person name="Terry A."/>
            <person name="Salamov A."/>
            <person name="Shapiro H."/>
            <person name="Nishiyama T."/>
            <person name="Perroud P.-F."/>
            <person name="Lindquist E."/>
            <person name="Kamisugi Y."/>
            <person name="Tanahashi T."/>
            <person name="Sakakibara K."/>
            <person name="Fujita T."/>
            <person name="Oishi K."/>
            <person name="Shin-I T."/>
            <person name="Kuroki Y."/>
            <person name="Toyoda A."/>
            <person name="Suzuki Y."/>
            <person name="Hashimoto A."/>
            <person name="Yamaguchi K."/>
            <person name="Sugano A."/>
            <person name="Kohara Y."/>
            <person name="Fujiyama A."/>
            <person name="Anterola A."/>
            <person name="Aoki S."/>
            <person name="Ashton N."/>
            <person name="Barbazuk W.B."/>
            <person name="Barker E."/>
            <person name="Bennetzen J."/>
            <person name="Bezanilla M."/>
            <person name="Blankenship R."/>
            <person name="Cho S.H."/>
            <person name="Dutcher S."/>
            <person name="Estelle M."/>
            <person name="Fawcett J.A."/>
            <person name="Gundlach H."/>
            <person name="Hanada K."/>
            <person name="Heyl A."/>
            <person name="Hicks K.A."/>
            <person name="Hugh J."/>
            <person name="Lohr M."/>
            <person name="Mayer K."/>
            <person name="Melkozernov A."/>
            <person name="Murata T."/>
            <person name="Nelson D."/>
            <person name="Pils B."/>
            <person name="Prigge M."/>
            <person name="Reiss B."/>
            <person name="Renner T."/>
            <person name="Rombauts S."/>
            <person name="Rushton P."/>
            <person name="Sanderfoot A."/>
            <person name="Schween G."/>
            <person name="Shiu S.-H."/>
            <person name="Stueber K."/>
            <person name="Theodoulou F.L."/>
            <person name="Tu H."/>
            <person name="Van de Peer Y."/>
            <person name="Verrier P.J."/>
            <person name="Waters E."/>
            <person name="Wood A."/>
            <person name="Yang L."/>
            <person name="Cove D."/>
            <person name="Cuming A."/>
            <person name="Hasebe M."/>
            <person name="Lucas S."/>
            <person name="Mishler D.B."/>
            <person name="Reski R."/>
            <person name="Grigoriev I."/>
            <person name="Quatrano R.S."/>
            <person name="Boore J.L."/>
        </authorList>
    </citation>
    <scope>NUCLEOTIDE SEQUENCE [LARGE SCALE GENOMIC DNA]</scope>
    <source>
        <strain evidence="3 4">cv. Gransden 2004</strain>
    </source>
</reference>
<name>A0A2K1IG00_PHYPA</name>
<dbReference type="PANTHER" id="PTHR31672:SF2">
    <property type="entry name" value="F-BOX DOMAIN-CONTAINING PROTEIN"/>
    <property type="match status" value="1"/>
</dbReference>
<dbReference type="InterPro" id="IPR050796">
    <property type="entry name" value="SCF_F-box_component"/>
</dbReference>
<dbReference type="InterPro" id="IPR006527">
    <property type="entry name" value="F-box-assoc_dom_typ1"/>
</dbReference>
<dbReference type="CDD" id="cd22158">
    <property type="entry name" value="F-box_AtFBW2-like"/>
    <property type="match status" value="1"/>
</dbReference>
<dbReference type="GO" id="GO:0004842">
    <property type="term" value="F:ubiquitin-protein transferase activity"/>
    <property type="evidence" value="ECO:0000318"/>
    <property type="project" value="GO_Central"/>
</dbReference>
<proteinExistence type="predicted"/>
<dbReference type="OrthoDB" id="1922820at2759"/>
<reference evidence="2 4" key="2">
    <citation type="journal article" date="2018" name="Plant J.">
        <title>The Physcomitrella patens chromosome-scale assembly reveals moss genome structure and evolution.</title>
        <authorList>
            <person name="Lang D."/>
            <person name="Ullrich K.K."/>
            <person name="Murat F."/>
            <person name="Fuchs J."/>
            <person name="Jenkins J."/>
            <person name="Haas F.B."/>
            <person name="Piednoel M."/>
            <person name="Gundlach H."/>
            <person name="Van Bel M."/>
            <person name="Meyberg R."/>
            <person name="Vives C."/>
            <person name="Morata J."/>
            <person name="Symeonidi A."/>
            <person name="Hiss M."/>
            <person name="Muchero W."/>
            <person name="Kamisugi Y."/>
            <person name="Saleh O."/>
            <person name="Blanc G."/>
            <person name="Decker E.L."/>
            <person name="van Gessel N."/>
            <person name="Grimwood J."/>
            <person name="Hayes R.D."/>
            <person name="Graham S.W."/>
            <person name="Gunter L.E."/>
            <person name="McDaniel S.F."/>
            <person name="Hoernstein S.N.W."/>
            <person name="Larsson A."/>
            <person name="Li F.W."/>
            <person name="Perroud P.F."/>
            <person name="Phillips J."/>
            <person name="Ranjan P."/>
            <person name="Rokshar D.S."/>
            <person name="Rothfels C.J."/>
            <person name="Schneider L."/>
            <person name="Shu S."/>
            <person name="Stevenson D.W."/>
            <person name="Thummler F."/>
            <person name="Tillich M."/>
            <person name="Villarreal Aguilar J.C."/>
            <person name="Widiez T."/>
            <person name="Wong G.K."/>
            <person name="Wymore A."/>
            <person name="Zhang Y."/>
            <person name="Zimmer A.D."/>
            <person name="Quatrano R.S."/>
            <person name="Mayer K.F.X."/>
            <person name="Goodstein D."/>
            <person name="Casacuberta J.M."/>
            <person name="Vandepoele K."/>
            <person name="Reski R."/>
            <person name="Cuming A.C."/>
            <person name="Tuskan G.A."/>
            <person name="Maumus F."/>
            <person name="Salse J."/>
            <person name="Schmutz J."/>
            <person name="Rensing S.A."/>
        </authorList>
    </citation>
    <scope>NUCLEOTIDE SEQUENCE [LARGE SCALE GENOMIC DNA]</scope>
    <source>
        <strain evidence="3 4">cv. Gransden 2004</strain>
    </source>
</reference>
<keyword evidence="4" id="KW-1185">Reference proteome</keyword>
<dbReference type="Proteomes" id="UP000006727">
    <property type="component" value="Chromosome 24"/>
</dbReference>
<feature type="domain" description="F-box" evidence="1">
    <location>
        <begin position="33"/>
        <end position="72"/>
    </location>
</feature>
<dbReference type="AlphaFoldDB" id="A0A2K1IG00"/>
<dbReference type="Pfam" id="PF07734">
    <property type="entry name" value="FBA_1"/>
    <property type="match status" value="1"/>
</dbReference>
<sequence>MKSGLRRKVVRREHESSTRRSRFESSDGRWSILTDDLLEIVFTHIPLHDLLVMRSVCKRWQRITCTASFISLYSRTGPKSQWFLMFPEGESQRYAAFNPQLDSWHELDCNFLPVNVVCVAAAGGLLCYAHTSLHNQHTSTQDWKCLFVCNPITRTFRKLPYSTKQRLKKRSAQMVVEQGTGAYKVIVAIGINSMLLGYDSLEVYDSRTNSWSVKNLIPEGYCEPWVTYNSTFFEGSVYFSLTKDGYLGSYTVDRLEWSMTSQNIFPTYTKPRPTQLFVSQGRLCCLVGREERCGNARVLSLMILEFDKSKLPGWSLVSRVPPLFGEYPGAVRAMGHIDSSLICVTSTRCPRVLLFNRSENSWTRISNFPDYGHLPKCGPNSAFPFEPRLDRLV</sequence>
<dbReference type="GeneID" id="112276862"/>
<dbReference type="SUPFAM" id="SSF117281">
    <property type="entry name" value="Kelch motif"/>
    <property type="match status" value="1"/>
</dbReference>
<evidence type="ECO:0000313" key="4">
    <source>
        <dbReference type="Proteomes" id="UP000006727"/>
    </source>
</evidence>
<protein>
    <recommendedName>
        <fullName evidence="1">F-box domain-containing protein</fullName>
    </recommendedName>
</protein>
<dbReference type="InterPro" id="IPR036047">
    <property type="entry name" value="F-box-like_dom_sf"/>
</dbReference>
<dbReference type="GO" id="GO:0031146">
    <property type="term" value="P:SCF-dependent proteasomal ubiquitin-dependent protein catabolic process"/>
    <property type="evidence" value="ECO:0000318"/>
    <property type="project" value="GO_Central"/>
</dbReference>
<evidence type="ECO:0000313" key="3">
    <source>
        <dbReference type="EnsemblPlants" id="PAC:32909701.CDS.1"/>
    </source>
</evidence>
<dbReference type="EMBL" id="ABEU02000024">
    <property type="protein sequence ID" value="PNR28203.1"/>
    <property type="molecule type" value="Genomic_DNA"/>
</dbReference>
<dbReference type="EnsemblPlants" id="Pp3c24_8170V3.2">
    <property type="protein sequence ID" value="PAC:32909702.CDS.1"/>
    <property type="gene ID" value="Pp3c24_8170"/>
</dbReference>
<dbReference type="KEGG" id="ppp:112276862"/>
<dbReference type="PaxDb" id="3218-PP1S73_166V6.1"/>
<organism evidence="2">
    <name type="scientific">Physcomitrium patens</name>
    <name type="common">Spreading-leaved earth moss</name>
    <name type="synonym">Physcomitrella patens</name>
    <dbReference type="NCBI Taxonomy" id="3218"/>
    <lineage>
        <taxon>Eukaryota</taxon>
        <taxon>Viridiplantae</taxon>
        <taxon>Streptophyta</taxon>
        <taxon>Embryophyta</taxon>
        <taxon>Bryophyta</taxon>
        <taxon>Bryophytina</taxon>
        <taxon>Bryopsida</taxon>
        <taxon>Funariidae</taxon>
        <taxon>Funariales</taxon>
        <taxon>Funariaceae</taxon>
        <taxon>Physcomitrium</taxon>
    </lineage>
</organism>